<evidence type="ECO:0000313" key="2">
    <source>
        <dbReference type="Proteomes" id="UP000320735"/>
    </source>
</evidence>
<name>A0A5C6BM16_9PLAN</name>
<dbReference type="EMBL" id="SJPP01000001">
    <property type="protein sequence ID" value="TWU12159.1"/>
    <property type="molecule type" value="Genomic_DNA"/>
</dbReference>
<sequence length="61" mass="6977">MSLCLFGSDTVLLQDSWGGLDGILVLLTYRQEHGIRQIDSLSTTHRINRCIHTMRIPRKPL</sequence>
<protein>
    <submittedName>
        <fullName evidence="1">Uncharacterized protein</fullName>
    </submittedName>
</protein>
<dbReference type="Proteomes" id="UP000320735">
    <property type="component" value="Unassembled WGS sequence"/>
</dbReference>
<dbReference type="AlphaFoldDB" id="A0A5C6BM16"/>
<comment type="caution">
    <text evidence="1">The sequence shown here is derived from an EMBL/GenBank/DDBJ whole genome shotgun (WGS) entry which is preliminary data.</text>
</comment>
<evidence type="ECO:0000313" key="1">
    <source>
        <dbReference type="EMBL" id="TWU12159.1"/>
    </source>
</evidence>
<proteinExistence type="predicted"/>
<reference evidence="1 2" key="1">
    <citation type="submission" date="2019-02" db="EMBL/GenBank/DDBJ databases">
        <title>Deep-cultivation of Planctomycetes and their phenomic and genomic characterization uncovers novel biology.</title>
        <authorList>
            <person name="Wiegand S."/>
            <person name="Jogler M."/>
            <person name="Boedeker C."/>
            <person name="Pinto D."/>
            <person name="Vollmers J."/>
            <person name="Rivas-Marin E."/>
            <person name="Kohn T."/>
            <person name="Peeters S.H."/>
            <person name="Heuer A."/>
            <person name="Rast P."/>
            <person name="Oberbeckmann S."/>
            <person name="Bunk B."/>
            <person name="Jeske O."/>
            <person name="Meyerdierks A."/>
            <person name="Storesund J.E."/>
            <person name="Kallscheuer N."/>
            <person name="Luecker S."/>
            <person name="Lage O.M."/>
            <person name="Pohl T."/>
            <person name="Merkel B.J."/>
            <person name="Hornburger P."/>
            <person name="Mueller R.-W."/>
            <person name="Bruemmer F."/>
            <person name="Labrenz M."/>
            <person name="Spormann A.M."/>
            <person name="Op Den Camp H."/>
            <person name="Overmann J."/>
            <person name="Amann R."/>
            <person name="Jetten M.S.M."/>
            <person name="Mascher T."/>
            <person name="Medema M.H."/>
            <person name="Devos D.P."/>
            <person name="Kaster A.-K."/>
            <person name="Ovreas L."/>
            <person name="Rohde M."/>
            <person name="Galperin M.Y."/>
            <person name="Jogler C."/>
        </authorList>
    </citation>
    <scope>NUCLEOTIDE SEQUENCE [LARGE SCALE GENOMIC DNA]</scope>
    <source>
        <strain evidence="1 2">CA54</strain>
    </source>
</reference>
<keyword evidence="2" id="KW-1185">Reference proteome</keyword>
<gene>
    <name evidence="1" type="ORF">CA54_09770</name>
</gene>
<organism evidence="1 2">
    <name type="scientific">Symmachiella macrocystis</name>
    <dbReference type="NCBI Taxonomy" id="2527985"/>
    <lineage>
        <taxon>Bacteria</taxon>
        <taxon>Pseudomonadati</taxon>
        <taxon>Planctomycetota</taxon>
        <taxon>Planctomycetia</taxon>
        <taxon>Planctomycetales</taxon>
        <taxon>Planctomycetaceae</taxon>
        <taxon>Symmachiella</taxon>
    </lineage>
</organism>
<accession>A0A5C6BM16</accession>